<evidence type="ECO:0000313" key="2">
    <source>
        <dbReference type="Proteomes" id="UP000805193"/>
    </source>
</evidence>
<organism evidence="1 2">
    <name type="scientific">Ixodes persulcatus</name>
    <name type="common">Taiga tick</name>
    <dbReference type="NCBI Taxonomy" id="34615"/>
    <lineage>
        <taxon>Eukaryota</taxon>
        <taxon>Metazoa</taxon>
        <taxon>Ecdysozoa</taxon>
        <taxon>Arthropoda</taxon>
        <taxon>Chelicerata</taxon>
        <taxon>Arachnida</taxon>
        <taxon>Acari</taxon>
        <taxon>Parasitiformes</taxon>
        <taxon>Ixodida</taxon>
        <taxon>Ixodoidea</taxon>
        <taxon>Ixodidae</taxon>
        <taxon>Ixodinae</taxon>
        <taxon>Ixodes</taxon>
    </lineage>
</organism>
<accession>A0AC60NS26</accession>
<sequence length="176" mass="19284">MARSIVLTGPSAEAPDSVGRRAPERREAPTTTIPLRRPKTREPSHARARGATGPQTEAQNEKRERGSDRPSARIFQGMNRFEDELSLPTRESSQDCVEAREEDTAVRFQRCAGLLVRPTSLLLTPRFLEQGAPAFSLTPGSEQHVRSRLRVRACGVGGAPGDCISEGRRSPPTSKK</sequence>
<evidence type="ECO:0000313" key="1">
    <source>
        <dbReference type="EMBL" id="KAG0409922.1"/>
    </source>
</evidence>
<reference evidence="1 2" key="1">
    <citation type="journal article" date="2020" name="Cell">
        <title>Large-Scale Comparative Analyses of Tick Genomes Elucidate Their Genetic Diversity and Vector Capacities.</title>
        <authorList>
            <consortium name="Tick Genome and Microbiome Consortium (TIGMIC)"/>
            <person name="Jia N."/>
            <person name="Wang J."/>
            <person name="Shi W."/>
            <person name="Du L."/>
            <person name="Sun Y."/>
            <person name="Zhan W."/>
            <person name="Jiang J.F."/>
            <person name="Wang Q."/>
            <person name="Zhang B."/>
            <person name="Ji P."/>
            <person name="Bell-Sakyi L."/>
            <person name="Cui X.M."/>
            <person name="Yuan T.T."/>
            <person name="Jiang B.G."/>
            <person name="Yang W.F."/>
            <person name="Lam T.T."/>
            <person name="Chang Q.C."/>
            <person name="Ding S.J."/>
            <person name="Wang X.J."/>
            <person name="Zhu J.G."/>
            <person name="Ruan X.D."/>
            <person name="Zhao L."/>
            <person name="Wei J.T."/>
            <person name="Ye R.Z."/>
            <person name="Que T.C."/>
            <person name="Du C.H."/>
            <person name="Zhou Y.H."/>
            <person name="Cheng J.X."/>
            <person name="Dai P.F."/>
            <person name="Guo W.B."/>
            <person name="Han X.H."/>
            <person name="Huang E.J."/>
            <person name="Li L.F."/>
            <person name="Wei W."/>
            <person name="Gao Y.C."/>
            <person name="Liu J.Z."/>
            <person name="Shao H.Z."/>
            <person name="Wang X."/>
            <person name="Wang C.C."/>
            <person name="Yang T.C."/>
            <person name="Huo Q.B."/>
            <person name="Li W."/>
            <person name="Chen H.Y."/>
            <person name="Chen S.E."/>
            <person name="Zhou L.G."/>
            <person name="Ni X.B."/>
            <person name="Tian J.H."/>
            <person name="Sheng Y."/>
            <person name="Liu T."/>
            <person name="Pan Y.S."/>
            <person name="Xia L.Y."/>
            <person name="Li J."/>
            <person name="Zhao F."/>
            <person name="Cao W.C."/>
        </authorList>
    </citation>
    <scope>NUCLEOTIDE SEQUENCE [LARGE SCALE GENOMIC DNA]</scope>
    <source>
        <strain evidence="1">Iper-2018</strain>
    </source>
</reference>
<gene>
    <name evidence="1" type="ORF">HPB47_012965</name>
</gene>
<comment type="caution">
    <text evidence="1">The sequence shown here is derived from an EMBL/GenBank/DDBJ whole genome shotgun (WGS) entry which is preliminary data.</text>
</comment>
<proteinExistence type="predicted"/>
<dbReference type="EMBL" id="JABSTQ010011576">
    <property type="protein sequence ID" value="KAG0409922.1"/>
    <property type="molecule type" value="Genomic_DNA"/>
</dbReference>
<name>A0AC60NS26_IXOPE</name>
<protein>
    <submittedName>
        <fullName evidence="1">Uncharacterized protein</fullName>
    </submittedName>
</protein>
<keyword evidence="2" id="KW-1185">Reference proteome</keyword>
<dbReference type="Proteomes" id="UP000805193">
    <property type="component" value="Unassembled WGS sequence"/>
</dbReference>